<dbReference type="SUPFAM" id="SSF56300">
    <property type="entry name" value="Metallo-dependent phosphatases"/>
    <property type="match status" value="1"/>
</dbReference>
<gene>
    <name evidence="2" type="ORF">T458_22285</name>
</gene>
<sequence>MALLLLFHTFWVRTTIAECRTPLLPKLTLIHITDLHGRTRFLNGPLHRLINKWQPDLVCVTGDLAQHRGQLDRVMGEIGRIEAREGIFFVPGNYEREEKRVIGKKRYTDQEYEEMKQVWEGAIRVLENQGIALPFENKMLYLYGFDNSVYGNEAYVPQDREAGPAYTVFLAHSPKIISYIEERGLRADLLLTGHTHGGQVRLFGKAWGAYKHFHVGAKPDKSVGLFAISRGLGTTKLPVRLGCFPEITVYRFNSDRISP</sequence>
<dbReference type="Proteomes" id="UP000017973">
    <property type="component" value="Unassembled WGS sequence"/>
</dbReference>
<name>V6M6N7_9BACL</name>
<dbReference type="EMBL" id="AYJU01000017">
    <property type="protein sequence ID" value="EST53962.1"/>
    <property type="molecule type" value="Genomic_DNA"/>
</dbReference>
<proteinExistence type="predicted"/>
<protein>
    <recommendedName>
        <fullName evidence="1">Calcineurin-like phosphoesterase domain-containing protein</fullName>
    </recommendedName>
</protein>
<dbReference type="Pfam" id="PF00149">
    <property type="entry name" value="Metallophos"/>
    <property type="match status" value="1"/>
</dbReference>
<feature type="domain" description="Calcineurin-like phosphoesterase" evidence="1">
    <location>
        <begin position="28"/>
        <end position="197"/>
    </location>
</feature>
<dbReference type="AlphaFoldDB" id="V6M6N7"/>
<dbReference type="PANTHER" id="PTHR31302:SF32">
    <property type="entry name" value="PHOSPHOESTERASE"/>
    <property type="match status" value="1"/>
</dbReference>
<evidence type="ECO:0000313" key="3">
    <source>
        <dbReference type="Proteomes" id="UP000017973"/>
    </source>
</evidence>
<dbReference type="PANTHER" id="PTHR31302">
    <property type="entry name" value="TRANSMEMBRANE PROTEIN WITH METALLOPHOSPHOESTERASE DOMAIN-RELATED"/>
    <property type="match status" value="1"/>
</dbReference>
<dbReference type="InterPro" id="IPR029052">
    <property type="entry name" value="Metallo-depent_PP-like"/>
</dbReference>
<dbReference type="InterPro" id="IPR004843">
    <property type="entry name" value="Calcineurin-like_PHP"/>
</dbReference>
<dbReference type="PATRIC" id="fig|1408254.3.peg.4375"/>
<organism evidence="2 3">
    <name type="scientific">Brevibacillus panacihumi W25</name>
    <dbReference type="NCBI Taxonomy" id="1408254"/>
    <lineage>
        <taxon>Bacteria</taxon>
        <taxon>Bacillati</taxon>
        <taxon>Bacillota</taxon>
        <taxon>Bacilli</taxon>
        <taxon>Bacillales</taxon>
        <taxon>Paenibacillaceae</taxon>
        <taxon>Brevibacillus</taxon>
    </lineage>
</organism>
<dbReference type="GO" id="GO:0009245">
    <property type="term" value="P:lipid A biosynthetic process"/>
    <property type="evidence" value="ECO:0007669"/>
    <property type="project" value="TreeGrafter"/>
</dbReference>
<dbReference type="GO" id="GO:0008758">
    <property type="term" value="F:UDP-2,3-diacylglucosamine hydrolase activity"/>
    <property type="evidence" value="ECO:0007669"/>
    <property type="project" value="TreeGrafter"/>
</dbReference>
<accession>V6M6N7</accession>
<dbReference type="eggNOG" id="COG1408">
    <property type="taxonomic scope" value="Bacteria"/>
</dbReference>
<reference evidence="2 3" key="1">
    <citation type="journal article" date="2014" name="Genome Announc.">
        <title>Draft Genome Sequence of Brevibacillus panacihumi Strain W25, a Halotolerant Hydrocarbon-Degrading Bacterium.</title>
        <authorList>
            <person name="Wang X."/>
            <person name="Jin D."/>
            <person name="Zhou L."/>
            <person name="Wu L."/>
            <person name="An W."/>
            <person name="Chen Y."/>
            <person name="Zhao L."/>
        </authorList>
    </citation>
    <scope>NUCLEOTIDE SEQUENCE [LARGE SCALE GENOMIC DNA]</scope>
    <source>
        <strain evidence="2 3">W25</strain>
    </source>
</reference>
<dbReference type="Gene3D" id="3.60.21.10">
    <property type="match status" value="1"/>
</dbReference>
<dbReference type="HOGENOM" id="CLU_025443_1_0_9"/>
<evidence type="ECO:0000259" key="1">
    <source>
        <dbReference type="Pfam" id="PF00149"/>
    </source>
</evidence>
<keyword evidence="3" id="KW-1185">Reference proteome</keyword>
<dbReference type="InterPro" id="IPR051158">
    <property type="entry name" value="Metallophosphoesterase_sf"/>
</dbReference>
<comment type="caution">
    <text evidence="2">The sequence shown here is derived from an EMBL/GenBank/DDBJ whole genome shotgun (WGS) entry which is preliminary data.</text>
</comment>
<dbReference type="GO" id="GO:0016020">
    <property type="term" value="C:membrane"/>
    <property type="evidence" value="ECO:0007669"/>
    <property type="project" value="GOC"/>
</dbReference>
<evidence type="ECO:0000313" key="2">
    <source>
        <dbReference type="EMBL" id="EST53962.1"/>
    </source>
</evidence>
<dbReference type="STRING" id="1408254.T458_22285"/>